<accession>M5S9T4</accession>
<reference evidence="1 2" key="1">
    <citation type="journal article" date="2013" name="Mar. Genomics">
        <title>Expression of sulfatases in Rhodopirellula baltica and the diversity of sulfatases in the genus Rhodopirellula.</title>
        <authorList>
            <person name="Wegner C.E."/>
            <person name="Richter-Heitmann T."/>
            <person name="Klindworth A."/>
            <person name="Klockow C."/>
            <person name="Richter M."/>
            <person name="Achstetter T."/>
            <person name="Glockner F.O."/>
            <person name="Harder J."/>
        </authorList>
    </citation>
    <scope>NUCLEOTIDE SEQUENCE [LARGE SCALE GENOMIC DNA]</scope>
    <source>
        <strain evidence="1 2">SM1</strain>
    </source>
</reference>
<organism evidence="1 2">
    <name type="scientific">Rhodopirellula maiorica SM1</name>
    <dbReference type="NCBI Taxonomy" id="1265738"/>
    <lineage>
        <taxon>Bacteria</taxon>
        <taxon>Pseudomonadati</taxon>
        <taxon>Planctomycetota</taxon>
        <taxon>Planctomycetia</taxon>
        <taxon>Pirellulales</taxon>
        <taxon>Pirellulaceae</taxon>
        <taxon>Novipirellula</taxon>
    </lineage>
</organism>
<evidence type="ECO:0000313" key="2">
    <source>
        <dbReference type="Proteomes" id="UP000011991"/>
    </source>
</evidence>
<dbReference type="Proteomes" id="UP000011991">
    <property type="component" value="Unassembled WGS sequence"/>
</dbReference>
<comment type="caution">
    <text evidence="1">The sequence shown here is derived from an EMBL/GenBank/DDBJ whole genome shotgun (WGS) entry which is preliminary data.</text>
</comment>
<dbReference type="RefSeq" id="WP_008690034.1">
    <property type="nucleotide sequence ID" value="NZ_ANOG01000017.1"/>
</dbReference>
<protein>
    <submittedName>
        <fullName evidence="1">Uncharacterized protein</fullName>
    </submittedName>
</protein>
<name>M5S9T4_9BACT</name>
<proteinExistence type="predicted"/>
<sequence length="77" mass="8588">MNHRTNIQARDAWFASLANDPDSVRETDANDQACESEFVILTTDVNLSSSRKCAKPNHTAKPVATRGLRQRLSRFGV</sequence>
<dbReference type="EMBL" id="ANOG01000017">
    <property type="protein sequence ID" value="EMI22939.1"/>
    <property type="molecule type" value="Genomic_DNA"/>
</dbReference>
<dbReference type="AlphaFoldDB" id="M5S9T4"/>
<evidence type="ECO:0000313" key="1">
    <source>
        <dbReference type="EMBL" id="EMI22939.1"/>
    </source>
</evidence>
<gene>
    <name evidence="1" type="ORF">RMSM_00143</name>
</gene>
<dbReference type="OrthoDB" id="9953007at2"/>
<keyword evidence="2" id="KW-1185">Reference proteome</keyword>